<organism evidence="2 3">
    <name type="scientific">Clathrospora elynae</name>
    <dbReference type="NCBI Taxonomy" id="706981"/>
    <lineage>
        <taxon>Eukaryota</taxon>
        <taxon>Fungi</taxon>
        <taxon>Dikarya</taxon>
        <taxon>Ascomycota</taxon>
        <taxon>Pezizomycotina</taxon>
        <taxon>Dothideomycetes</taxon>
        <taxon>Pleosporomycetidae</taxon>
        <taxon>Pleosporales</taxon>
        <taxon>Diademaceae</taxon>
        <taxon>Clathrospora</taxon>
    </lineage>
</organism>
<evidence type="ECO:0000313" key="3">
    <source>
        <dbReference type="Proteomes" id="UP000800038"/>
    </source>
</evidence>
<dbReference type="InterPro" id="IPR038883">
    <property type="entry name" value="AN11006-like"/>
</dbReference>
<dbReference type="PANTHER" id="PTHR42085">
    <property type="entry name" value="F-BOX DOMAIN-CONTAINING PROTEIN"/>
    <property type="match status" value="1"/>
</dbReference>
<proteinExistence type="predicted"/>
<protein>
    <submittedName>
        <fullName evidence="2">Uncharacterized protein</fullName>
    </submittedName>
</protein>
<dbReference type="EMBL" id="ML976004">
    <property type="protein sequence ID" value="KAF1946289.1"/>
    <property type="molecule type" value="Genomic_DNA"/>
</dbReference>
<evidence type="ECO:0000313" key="2">
    <source>
        <dbReference type="EMBL" id="KAF1946289.1"/>
    </source>
</evidence>
<dbReference type="Proteomes" id="UP000800038">
    <property type="component" value="Unassembled WGS sequence"/>
</dbReference>
<dbReference type="AlphaFoldDB" id="A0A6A5T3L6"/>
<name>A0A6A5T3L6_9PLEO</name>
<gene>
    <name evidence="2" type="ORF">EJ02DRAFT_394491</name>
</gene>
<feature type="region of interest" description="Disordered" evidence="1">
    <location>
        <begin position="1"/>
        <end position="30"/>
    </location>
</feature>
<keyword evidence="3" id="KW-1185">Reference proteome</keyword>
<dbReference type="OrthoDB" id="5413827at2759"/>
<reference evidence="2" key="1">
    <citation type="journal article" date="2020" name="Stud. Mycol.">
        <title>101 Dothideomycetes genomes: a test case for predicting lifestyles and emergence of pathogens.</title>
        <authorList>
            <person name="Haridas S."/>
            <person name="Albert R."/>
            <person name="Binder M."/>
            <person name="Bloem J."/>
            <person name="Labutti K."/>
            <person name="Salamov A."/>
            <person name="Andreopoulos B."/>
            <person name="Baker S."/>
            <person name="Barry K."/>
            <person name="Bills G."/>
            <person name="Bluhm B."/>
            <person name="Cannon C."/>
            <person name="Castanera R."/>
            <person name="Culley D."/>
            <person name="Daum C."/>
            <person name="Ezra D."/>
            <person name="Gonzalez J."/>
            <person name="Henrissat B."/>
            <person name="Kuo A."/>
            <person name="Liang C."/>
            <person name="Lipzen A."/>
            <person name="Lutzoni F."/>
            <person name="Magnuson J."/>
            <person name="Mondo S."/>
            <person name="Nolan M."/>
            <person name="Ohm R."/>
            <person name="Pangilinan J."/>
            <person name="Park H.-J."/>
            <person name="Ramirez L."/>
            <person name="Alfaro M."/>
            <person name="Sun H."/>
            <person name="Tritt A."/>
            <person name="Yoshinaga Y."/>
            <person name="Zwiers L.-H."/>
            <person name="Turgeon B."/>
            <person name="Goodwin S."/>
            <person name="Spatafora J."/>
            <person name="Crous P."/>
            <person name="Grigoriev I."/>
        </authorList>
    </citation>
    <scope>NUCLEOTIDE SEQUENCE</scope>
    <source>
        <strain evidence="2">CBS 161.51</strain>
    </source>
</reference>
<evidence type="ECO:0000256" key="1">
    <source>
        <dbReference type="SAM" id="MobiDB-lite"/>
    </source>
</evidence>
<accession>A0A6A5T3L6</accession>
<sequence>MVPTLRKSTHAKTSVSTDSARRAGFVRKPRPSLPRHKLYKRTRGLLSLKTTKALERITIANATNSPLLRLPPEIRNMIFKYAAKTATLVYSENKFAFIRVKAMERWLSNRLPAQCEAIEHLVVSSFGVYDRQVLVNKIRAICPNLRVLREASWMEEYLDGVCSCCRRDFDFPGELSSGDSDGARCLAEMIEEEESDW</sequence>
<dbReference type="PANTHER" id="PTHR42085:SF1">
    <property type="entry name" value="F-BOX DOMAIN-CONTAINING PROTEIN"/>
    <property type="match status" value="1"/>
</dbReference>